<name>A0A9X2F3X2_9SPHI</name>
<dbReference type="RefSeq" id="WP_252589342.1">
    <property type="nucleotide sequence ID" value="NZ_JAMWYS010000053.1"/>
</dbReference>
<reference evidence="1" key="1">
    <citation type="submission" date="2022-06" db="EMBL/GenBank/DDBJ databases">
        <title>Solitalea sp. MAHUQ-68 isolated from rhizospheric soil.</title>
        <authorList>
            <person name="Huq M.A."/>
        </authorList>
    </citation>
    <scope>NUCLEOTIDE SEQUENCE</scope>
    <source>
        <strain evidence="1">MAHUQ-68</strain>
    </source>
</reference>
<dbReference type="Proteomes" id="UP001155182">
    <property type="component" value="Unassembled WGS sequence"/>
</dbReference>
<comment type="caution">
    <text evidence="1">The sequence shown here is derived from an EMBL/GenBank/DDBJ whole genome shotgun (WGS) entry which is preliminary data.</text>
</comment>
<organism evidence="1 2">
    <name type="scientific">Solitalea agri</name>
    <dbReference type="NCBI Taxonomy" id="2953739"/>
    <lineage>
        <taxon>Bacteria</taxon>
        <taxon>Pseudomonadati</taxon>
        <taxon>Bacteroidota</taxon>
        <taxon>Sphingobacteriia</taxon>
        <taxon>Sphingobacteriales</taxon>
        <taxon>Sphingobacteriaceae</taxon>
        <taxon>Solitalea</taxon>
    </lineage>
</organism>
<protein>
    <submittedName>
        <fullName evidence="1">Uncharacterized protein</fullName>
    </submittedName>
</protein>
<proteinExistence type="predicted"/>
<dbReference type="AlphaFoldDB" id="A0A9X2F3X2"/>
<gene>
    <name evidence="1" type="ORF">NF867_15740</name>
</gene>
<sequence length="236" mass="27301">MQKDKASNELIDDEIRIKALYDTLSKMGEIAGVNGNQEKIRVTQFSDSIVISFVEDSPSNASAVFEIILKIITHLISKEIVCRGALSYGKFIHDSRILFGPALVDAYETESKAAMYPRVIMDRKIYDYSRMYLDKKNNKLVIPDGISDYLKLDLDGKYYIDYFTAAPRVIKDETELISYYKTLREIIINGRRFEQPDLKVKYGWLRMKYNKFLGSVTSENTSHNVFVYLNKLKQLK</sequence>
<dbReference type="EMBL" id="JAMWYS010000053">
    <property type="protein sequence ID" value="MCO4294314.1"/>
    <property type="molecule type" value="Genomic_DNA"/>
</dbReference>
<accession>A0A9X2F3X2</accession>
<evidence type="ECO:0000313" key="2">
    <source>
        <dbReference type="Proteomes" id="UP001155182"/>
    </source>
</evidence>
<keyword evidence="2" id="KW-1185">Reference proteome</keyword>
<evidence type="ECO:0000313" key="1">
    <source>
        <dbReference type="EMBL" id="MCO4294314.1"/>
    </source>
</evidence>